<dbReference type="Proteomes" id="UP000003358">
    <property type="component" value="Unassembled WGS sequence"/>
</dbReference>
<proteinExistence type="predicted"/>
<gene>
    <name evidence="1" type="ORF">HPNQ4200_1261</name>
</gene>
<dbReference type="PATRIC" id="fig|992024.3.peg.1216"/>
<sequence>MACSLAQKPFITTFFNHWHAKIPKDFLKSHQNAWRNKGNGQN</sequence>
<evidence type="ECO:0000313" key="2">
    <source>
        <dbReference type="Proteomes" id="UP000003358"/>
    </source>
</evidence>
<dbReference type="AlphaFoldDB" id="I9Q0B8"/>
<accession>I9Q0B8</accession>
<name>I9Q0B8_HELPX</name>
<comment type="caution">
    <text evidence="1">The sequence shown here is derived from an EMBL/GenBank/DDBJ whole genome shotgun (WGS) entry which is preliminary data.</text>
</comment>
<protein>
    <submittedName>
        <fullName evidence="1">Uncharacterized protein</fullName>
    </submittedName>
</protein>
<evidence type="ECO:0000313" key="1">
    <source>
        <dbReference type="EMBL" id="EJB28041.1"/>
    </source>
</evidence>
<organism evidence="1 2">
    <name type="scientific">Helicobacter pylori NQ4200</name>
    <dbReference type="NCBI Taxonomy" id="992024"/>
    <lineage>
        <taxon>Bacteria</taxon>
        <taxon>Pseudomonadati</taxon>
        <taxon>Campylobacterota</taxon>
        <taxon>Epsilonproteobacteria</taxon>
        <taxon>Campylobacterales</taxon>
        <taxon>Helicobacteraceae</taxon>
        <taxon>Helicobacter</taxon>
    </lineage>
</organism>
<dbReference type="EMBL" id="AKNS01000009">
    <property type="protein sequence ID" value="EJB28041.1"/>
    <property type="molecule type" value="Genomic_DNA"/>
</dbReference>
<reference evidence="1 2" key="1">
    <citation type="journal article" date="2013" name="Pathog. Dis.">
        <title>Genome sequences of 65 Helicobacter pylori strains isolated from asymptomatic individuals and patients with gastric cancer, peptic ulcer disease, or gastritis.</title>
        <authorList>
            <person name="Blanchard T.G."/>
            <person name="Czinn S.J."/>
            <person name="Correa P."/>
            <person name="Nakazawa T."/>
            <person name="Keelan M."/>
            <person name="Morningstar L."/>
            <person name="Santana-Cruz I."/>
            <person name="Maroo A."/>
            <person name="McCracken C."/>
            <person name="Shefchek K."/>
            <person name="Daugherty S."/>
            <person name="Song Y."/>
            <person name="Fraser C.M."/>
            <person name="Fricke W.F."/>
        </authorList>
    </citation>
    <scope>NUCLEOTIDE SEQUENCE [LARGE SCALE GENOMIC DNA]</scope>
    <source>
        <strain evidence="1 2">NQ4200</strain>
    </source>
</reference>